<dbReference type="VEuPathDB" id="TriTrypDB:LtaPh_1000100"/>
<evidence type="ECO:0000313" key="1">
    <source>
        <dbReference type="EMBL" id="GET86417.1"/>
    </source>
</evidence>
<protein>
    <submittedName>
        <fullName evidence="1">Uncharacterized protein</fullName>
    </submittedName>
</protein>
<dbReference type="OrthoDB" id="259373at2759"/>
<sequence>MNILSSVYRDASYRSYWDTNPRFCVAAVASPVEDAEKVSQVLQQVSPRMVVVCTDKIDSNTARERASSSTTSRLLKSNWCFSQQRSFFSCIVLVCFVDRLDANVATSKVSEELLLSLGPSLDTMRCRVVFAPVFESITNSNEERRNSIETSLRTLLGSRFAGSALQTIENGVWRGIATLQSLIFDNAIAYHKGEVRRLNERKEMINDDNDQQLLPGLHFKTGWHYLVLHDFSSARQQMLLGLRKIKTLFPLFPSFEARLCGSVFLWHFLFCISLREGHLSSSSEGFREIRCFVDWIGTAYGGSVKDECQTIVLVLTKAMEAEWLEYLARKTENLEARECCDYLVAAAQALQDCDAFLPSRKEVVDIEAPPHIGEEEILGNHASALWKSFDKSALRGRITRLLAEAKTMCSSRETEVEYVAFLASDKLIQGALDTEAIDRMLMKSSSIIISRLAEMAWGNASSWSALCPRLTAALLLHGCVDALGSVGQERYHLRMHELEGCLDSDVILEYPKGRLQSPFTAVSYFDEASAKVVGDSARVVVMLYSTSVEHIDVDLRKLTLCSTTVAGATETQLPFSPPRCFKLCATSPQELVVNVPLSHSGEFVCSSLVADVHVGGICVATRWLFAAGFSSVAKRVSTGTYAARSSKISRQVLQVANPATILSVECPSLLEAVEGECAQWDIVISCALVGVRSGYMTLPCEPKLFRVVCWSSANEPLPHTETNGQVRFALPDLAADESMRLLVSIACIRSAEFRFPIAFEYFTDRYGSVSCCRTLHISVDPPFNAEHSMIGESLWGDASAAISVPSRSSSYVQYDKSVLVKAADIVSSPLTTNWKDDCALYFFTKEATAKEFVCQLADTVTLSSRFRCTAKRGITILHANVIVGDEVDVLSFYCGEESLFLEEGECVTMMTRFQAKRSGRLNPGFIRVFFAPQHSTMRLYSDICIPNVYIEDFRVQVSTKYPMIAPYGLPLALDVWIYNAAGAPFIGELFLDPQTDDFVCAATTRRSLQIGPAEGIVTRYELTPLRAGELRLPRYHVRCDATSLLVASADESYVVHVLPCCPQG</sequence>
<dbReference type="PANTHER" id="PTHR14374:SF0">
    <property type="entry name" value="TRAFFICKING PROTEIN PARTICLE COMPLEX SUBUNIT 11"/>
    <property type="match status" value="1"/>
</dbReference>
<reference evidence="1" key="1">
    <citation type="submission" date="2019-11" db="EMBL/GenBank/DDBJ databases">
        <title>Leishmania tarentolae CDS.</title>
        <authorList>
            <person name="Goto Y."/>
            <person name="Yamagishi J."/>
        </authorList>
    </citation>
    <scope>NUCLEOTIDE SEQUENCE [LARGE SCALE GENOMIC DNA]</scope>
    <source>
        <strain evidence="1">Parrot Tar II</strain>
    </source>
</reference>
<name>A0A640KFA7_LEITA</name>
<dbReference type="Proteomes" id="UP000419144">
    <property type="component" value="Unassembled WGS sequence"/>
</dbReference>
<proteinExistence type="predicted"/>
<accession>A0A640KFA7</accession>
<dbReference type="AlphaFoldDB" id="A0A640KFA7"/>
<evidence type="ECO:0000313" key="2">
    <source>
        <dbReference type="Proteomes" id="UP000419144"/>
    </source>
</evidence>
<dbReference type="EMBL" id="BLBS01000011">
    <property type="protein sequence ID" value="GET86417.1"/>
    <property type="molecule type" value="Genomic_DNA"/>
</dbReference>
<comment type="caution">
    <text evidence="1">The sequence shown here is derived from an EMBL/GenBank/DDBJ whole genome shotgun (WGS) entry which is preliminary data.</text>
</comment>
<gene>
    <name evidence="1" type="ORF">LtaPh_1000100</name>
</gene>
<dbReference type="PANTHER" id="PTHR14374">
    <property type="entry name" value="FOIE GRAS"/>
    <property type="match status" value="1"/>
</dbReference>
<organism evidence="1 2">
    <name type="scientific">Leishmania tarentolae</name>
    <name type="common">Sauroleishmania tarentolae</name>
    <dbReference type="NCBI Taxonomy" id="5689"/>
    <lineage>
        <taxon>Eukaryota</taxon>
        <taxon>Discoba</taxon>
        <taxon>Euglenozoa</taxon>
        <taxon>Kinetoplastea</taxon>
        <taxon>Metakinetoplastina</taxon>
        <taxon>Trypanosomatida</taxon>
        <taxon>Trypanosomatidae</taxon>
        <taxon>Leishmaniinae</taxon>
        <taxon>Leishmania</taxon>
        <taxon>lizard Leishmania</taxon>
    </lineage>
</organism>
<keyword evidence="2" id="KW-1185">Reference proteome</keyword>